<evidence type="ECO:0000256" key="1">
    <source>
        <dbReference type="SAM" id="Phobius"/>
    </source>
</evidence>
<feature type="transmembrane region" description="Helical" evidence="1">
    <location>
        <begin position="105"/>
        <end position="134"/>
    </location>
</feature>
<keyword evidence="1" id="KW-0812">Transmembrane</keyword>
<feature type="transmembrane region" description="Helical" evidence="1">
    <location>
        <begin position="57"/>
        <end position="85"/>
    </location>
</feature>
<dbReference type="Proteomes" id="UP000199051">
    <property type="component" value="Unassembled WGS sequence"/>
</dbReference>
<accession>A0A1H9X7M7</accession>
<evidence type="ECO:0000313" key="2">
    <source>
        <dbReference type="EMBL" id="SES42208.1"/>
    </source>
</evidence>
<keyword evidence="1" id="KW-1133">Transmembrane helix</keyword>
<dbReference type="AlphaFoldDB" id="A0A1H9X7M7"/>
<feature type="transmembrane region" description="Helical" evidence="1">
    <location>
        <begin position="146"/>
        <end position="167"/>
    </location>
</feature>
<protein>
    <submittedName>
        <fullName evidence="2">Uncharacterized protein</fullName>
    </submittedName>
</protein>
<name>A0A1H9X7M7_9PSEU</name>
<reference evidence="3" key="1">
    <citation type="submission" date="2016-10" db="EMBL/GenBank/DDBJ databases">
        <authorList>
            <person name="Varghese N."/>
            <person name="Submissions S."/>
        </authorList>
    </citation>
    <scope>NUCLEOTIDE SEQUENCE [LARGE SCALE GENOMIC DNA]</scope>
    <source>
        <strain evidence="3">DSM 44260</strain>
    </source>
</reference>
<feature type="transmembrane region" description="Helical" evidence="1">
    <location>
        <begin position="179"/>
        <end position="199"/>
    </location>
</feature>
<feature type="transmembrane region" description="Helical" evidence="1">
    <location>
        <begin position="211"/>
        <end position="230"/>
    </location>
</feature>
<feature type="transmembrane region" description="Helical" evidence="1">
    <location>
        <begin position="15"/>
        <end position="36"/>
    </location>
</feature>
<dbReference type="STRING" id="155974.SAMN04487818_113112"/>
<gene>
    <name evidence="2" type="ORF">SAMN04487818_113112</name>
</gene>
<keyword evidence="3" id="KW-1185">Reference proteome</keyword>
<proteinExistence type="predicted"/>
<organism evidence="2 3">
    <name type="scientific">Actinokineospora terrae</name>
    <dbReference type="NCBI Taxonomy" id="155974"/>
    <lineage>
        <taxon>Bacteria</taxon>
        <taxon>Bacillati</taxon>
        <taxon>Actinomycetota</taxon>
        <taxon>Actinomycetes</taxon>
        <taxon>Pseudonocardiales</taxon>
        <taxon>Pseudonocardiaceae</taxon>
        <taxon>Actinokineospora</taxon>
    </lineage>
</organism>
<dbReference type="EMBL" id="FOGI01000013">
    <property type="protein sequence ID" value="SES42208.1"/>
    <property type="molecule type" value="Genomic_DNA"/>
</dbReference>
<sequence length="333" mass="35560">MAVGKAGGSDDAPGFQWTLTLLPAFPLVLLVLRLWQLSGQDLNTMLLLVQHVHALELASSLVISLLEVPPAVLLTAHLLGLMSLASGDRGRVSRLERAAERTPNWLVAAAVLWSLLVWELRFVPTLLLLGCAIAGLTIRRRGRDDLVFPVCVLLPIAVAVLEYLWFFPAIIDAITTGDVAAALLLLAPPLLAPLLTGPLPERVAWAGTHGIATLGALVTPFVLLAMFLNVPVLPSVALVLGTGGEDRTPTEVALGNVVTVDDTMTTLLDNNHNVRFVPNNRLLAKILCPGPAQIPQSPTQAHGWLLEDAALDWLLPAKPPQGTTDPHCDGRLP</sequence>
<dbReference type="RefSeq" id="WP_092784883.1">
    <property type="nucleotide sequence ID" value="NZ_FOGI01000013.1"/>
</dbReference>
<evidence type="ECO:0000313" key="3">
    <source>
        <dbReference type="Proteomes" id="UP000199051"/>
    </source>
</evidence>
<keyword evidence="1" id="KW-0472">Membrane</keyword>